<dbReference type="EC" id="5.3.1.24" evidence="1"/>
<dbReference type="EMBL" id="AGAZ01000073">
    <property type="protein sequence ID" value="EGZ44477.1"/>
    <property type="molecule type" value="Genomic_DNA"/>
</dbReference>
<sequence length="51" mass="5878">MYILNKPKYLFIRLNKPEISKAWATAHAYNLNGIGHNLPLLIQTKAKILML</sequence>
<name>G4CSY0_9NEIS</name>
<comment type="caution">
    <text evidence="1">The sequence shown here is derived from an EMBL/GenBank/DDBJ whole genome shotgun (WGS) entry which is preliminary data.</text>
</comment>
<dbReference type="Proteomes" id="UP000005336">
    <property type="component" value="Unassembled WGS sequence"/>
</dbReference>
<dbReference type="STRING" id="1030841.HMPREF9370_2190"/>
<organism evidence="1 2">
    <name type="scientific">Neisseria wadsworthii 9715</name>
    <dbReference type="NCBI Taxonomy" id="1030841"/>
    <lineage>
        <taxon>Bacteria</taxon>
        <taxon>Pseudomonadati</taxon>
        <taxon>Pseudomonadota</taxon>
        <taxon>Betaproteobacteria</taxon>
        <taxon>Neisseriales</taxon>
        <taxon>Neisseriaceae</taxon>
        <taxon>Neisseria</taxon>
    </lineage>
</organism>
<gene>
    <name evidence="1" type="primary">trpF</name>
    <name evidence="1" type="ORF">HMPREF9370_2190</name>
</gene>
<reference evidence="1 2" key="1">
    <citation type="submission" date="2011-06" db="EMBL/GenBank/DDBJ databases">
        <authorList>
            <person name="Muzny D."/>
            <person name="Qin X."/>
            <person name="Deng J."/>
            <person name="Jiang H."/>
            <person name="Liu Y."/>
            <person name="Qu J."/>
            <person name="Song X.-Z."/>
            <person name="Zhang L."/>
            <person name="Thornton R."/>
            <person name="Coyle M."/>
            <person name="Francisco L."/>
            <person name="Jackson L."/>
            <person name="Javaid M."/>
            <person name="Korchina V."/>
            <person name="Kovar C."/>
            <person name="Mata R."/>
            <person name="Mathew T."/>
            <person name="Ngo R."/>
            <person name="Nguyen L."/>
            <person name="Nguyen N."/>
            <person name="Okwuonu G."/>
            <person name="Ongeri F."/>
            <person name="Pham C."/>
            <person name="Simmons D."/>
            <person name="Wilczek-Boney K."/>
            <person name="Hale W."/>
            <person name="Jakkamsetti A."/>
            <person name="Pham P."/>
            <person name="Ruth R."/>
            <person name="San Lucas F."/>
            <person name="Warren J."/>
            <person name="Zhang J."/>
            <person name="Zhao Z."/>
            <person name="Zhou C."/>
            <person name="Zhu D."/>
            <person name="Lee S."/>
            <person name="Bess C."/>
            <person name="Blankenburg K."/>
            <person name="Forbes L."/>
            <person name="Fu Q."/>
            <person name="Gubbala S."/>
            <person name="Hirani K."/>
            <person name="Jayaseelan J.C."/>
            <person name="Lara F."/>
            <person name="Munidasa M."/>
            <person name="Palculict T."/>
            <person name="Patil S."/>
            <person name="Pu L.-L."/>
            <person name="Saada N."/>
            <person name="Tang L."/>
            <person name="Weissenberger G."/>
            <person name="Zhu Y."/>
            <person name="Hemphill L."/>
            <person name="Shang Y."/>
            <person name="Youmans B."/>
            <person name="Ayvaz T."/>
            <person name="Ross M."/>
            <person name="Santibanez J."/>
            <person name="Aqrawi P."/>
            <person name="Gross S."/>
            <person name="Joshi V."/>
            <person name="Fowler G."/>
            <person name="Nazareth L."/>
            <person name="Reid J."/>
            <person name="Worley K."/>
            <person name="Petrosino J."/>
            <person name="Highlander S."/>
            <person name="Gibbs R."/>
        </authorList>
    </citation>
    <scope>NUCLEOTIDE SEQUENCE [LARGE SCALE GENOMIC DNA]</scope>
    <source>
        <strain evidence="1 2">9715</strain>
    </source>
</reference>
<dbReference type="GO" id="GO:0004640">
    <property type="term" value="F:phosphoribosylanthranilate isomerase activity"/>
    <property type="evidence" value="ECO:0007669"/>
    <property type="project" value="UniProtKB-EC"/>
</dbReference>
<accession>G4CSY0</accession>
<keyword evidence="1" id="KW-0413">Isomerase</keyword>
<evidence type="ECO:0000313" key="2">
    <source>
        <dbReference type="Proteomes" id="UP000005336"/>
    </source>
</evidence>
<dbReference type="HOGENOM" id="CLU_3101353_0_0_4"/>
<dbReference type="AlphaFoldDB" id="G4CSY0"/>
<protein>
    <submittedName>
        <fullName evidence="1">Phosphoribosylanthranilate isomerase</fullName>
        <ecNumber evidence="1">5.3.1.24</ecNumber>
    </submittedName>
</protein>
<evidence type="ECO:0000313" key="1">
    <source>
        <dbReference type="EMBL" id="EGZ44477.1"/>
    </source>
</evidence>
<proteinExistence type="predicted"/>
<keyword evidence="2" id="KW-1185">Reference proteome</keyword>